<dbReference type="GO" id="GO:0000287">
    <property type="term" value="F:magnesium ion binding"/>
    <property type="evidence" value="ECO:0007669"/>
    <property type="project" value="UniProtKB-UniRule"/>
</dbReference>
<dbReference type="STRING" id="1122184.SAMN02745176_00740"/>
<comment type="subunit">
    <text evidence="3 16">Monomer.</text>
</comment>
<dbReference type="GO" id="GO:0009432">
    <property type="term" value="P:SOS response"/>
    <property type="evidence" value="ECO:0007669"/>
    <property type="project" value="TreeGrafter"/>
</dbReference>
<dbReference type="Proteomes" id="UP000184442">
    <property type="component" value="Unassembled WGS sequence"/>
</dbReference>
<evidence type="ECO:0000256" key="11">
    <source>
        <dbReference type="ARBA" id="ARBA00022842"/>
    </source>
</evidence>
<feature type="site" description="Substrate discrimination" evidence="16">
    <location>
        <position position="15"/>
    </location>
</feature>
<keyword evidence="6 16" id="KW-0808">Transferase</keyword>
<keyword evidence="8 16" id="KW-0235">DNA replication</keyword>
<keyword evidence="11 16" id="KW-0460">Magnesium</keyword>
<keyword evidence="9 16" id="KW-0479">Metal-binding</keyword>
<evidence type="ECO:0000256" key="3">
    <source>
        <dbReference type="ARBA" id="ARBA00011245"/>
    </source>
</evidence>
<dbReference type="GO" id="GO:0003684">
    <property type="term" value="F:damaged DNA binding"/>
    <property type="evidence" value="ECO:0007669"/>
    <property type="project" value="InterPro"/>
</dbReference>
<evidence type="ECO:0000256" key="16">
    <source>
        <dbReference type="HAMAP-Rule" id="MF_01113"/>
    </source>
</evidence>
<dbReference type="PANTHER" id="PTHR11076:SF33">
    <property type="entry name" value="DNA POLYMERASE KAPPA"/>
    <property type="match status" value="1"/>
</dbReference>
<proteinExistence type="inferred from homology"/>
<dbReference type="InterPro" id="IPR022880">
    <property type="entry name" value="DNApol_IV"/>
</dbReference>
<evidence type="ECO:0000256" key="5">
    <source>
        <dbReference type="ARBA" id="ARBA00022490"/>
    </source>
</evidence>
<dbReference type="Pfam" id="PF11799">
    <property type="entry name" value="IMS_C"/>
    <property type="match status" value="1"/>
</dbReference>
<dbReference type="EMBL" id="FQZS01000005">
    <property type="protein sequence ID" value="SHI59473.1"/>
    <property type="molecule type" value="Genomic_DNA"/>
</dbReference>
<comment type="subcellular location">
    <subcellularLocation>
        <location evidence="1 16">Cytoplasm</location>
    </subcellularLocation>
</comment>
<dbReference type="InterPro" id="IPR050116">
    <property type="entry name" value="DNA_polymerase-Y"/>
</dbReference>
<evidence type="ECO:0000256" key="9">
    <source>
        <dbReference type="ARBA" id="ARBA00022723"/>
    </source>
</evidence>
<evidence type="ECO:0000313" key="19">
    <source>
        <dbReference type="Proteomes" id="UP000184442"/>
    </source>
</evidence>
<keyword evidence="13 16" id="KW-0238">DNA-binding</keyword>
<dbReference type="PROSITE" id="PS50173">
    <property type="entry name" value="UMUC"/>
    <property type="match status" value="1"/>
</dbReference>
<evidence type="ECO:0000256" key="12">
    <source>
        <dbReference type="ARBA" id="ARBA00022932"/>
    </source>
</evidence>
<comment type="function">
    <text evidence="16">Poorly processive, error-prone DNA polymerase involved in untargeted mutagenesis. Copies undamaged DNA at stalled replication forks, which arise in vivo from mismatched or misaligned primer ends. These misaligned primers can be extended by PolIV. Exhibits no 3'-5' exonuclease (proofreading) activity. May be involved in translesional synthesis, in conjunction with the beta clamp from PolIII.</text>
</comment>
<comment type="catalytic activity">
    <reaction evidence="15 16">
        <text>DNA(n) + a 2'-deoxyribonucleoside 5'-triphosphate = DNA(n+1) + diphosphate</text>
        <dbReference type="Rhea" id="RHEA:22508"/>
        <dbReference type="Rhea" id="RHEA-COMP:17339"/>
        <dbReference type="Rhea" id="RHEA-COMP:17340"/>
        <dbReference type="ChEBI" id="CHEBI:33019"/>
        <dbReference type="ChEBI" id="CHEBI:61560"/>
        <dbReference type="ChEBI" id="CHEBI:173112"/>
        <dbReference type="EC" id="2.7.7.7"/>
    </reaction>
</comment>
<comment type="cofactor">
    <cofactor evidence="16">
        <name>Mg(2+)</name>
        <dbReference type="ChEBI" id="CHEBI:18420"/>
    </cofactor>
    <text evidence="16">Binds 2 magnesium ions per subunit.</text>
</comment>
<dbReference type="PANTHER" id="PTHR11076">
    <property type="entry name" value="DNA REPAIR POLYMERASE UMUC / TRANSFERASE FAMILY MEMBER"/>
    <property type="match status" value="1"/>
</dbReference>
<name>A0A1M6CEX2_9FIRM</name>
<dbReference type="Gene3D" id="1.10.150.20">
    <property type="entry name" value="5' to 3' exonuclease, C-terminal subdomain"/>
    <property type="match status" value="1"/>
</dbReference>
<evidence type="ECO:0000256" key="6">
    <source>
        <dbReference type="ARBA" id="ARBA00022679"/>
    </source>
</evidence>
<dbReference type="GO" id="GO:0005829">
    <property type="term" value="C:cytosol"/>
    <property type="evidence" value="ECO:0007669"/>
    <property type="project" value="TreeGrafter"/>
</dbReference>
<evidence type="ECO:0000313" key="18">
    <source>
        <dbReference type="EMBL" id="SHI59473.1"/>
    </source>
</evidence>
<reference evidence="18 19" key="1">
    <citation type="submission" date="2016-11" db="EMBL/GenBank/DDBJ databases">
        <authorList>
            <person name="Jaros S."/>
            <person name="Januszkiewicz K."/>
            <person name="Wedrychowicz H."/>
        </authorList>
    </citation>
    <scope>NUCLEOTIDE SEQUENCE [LARGE SCALE GENOMIC DNA]</scope>
    <source>
        <strain evidence="18 19">DSM 19022</strain>
    </source>
</reference>
<comment type="similarity">
    <text evidence="2 16">Belongs to the DNA polymerase type-Y family.</text>
</comment>
<dbReference type="CDD" id="cd03586">
    <property type="entry name" value="PolY_Pol_IV_kappa"/>
    <property type="match status" value="1"/>
</dbReference>
<dbReference type="OrthoDB" id="9808813at2"/>
<dbReference type="FunFam" id="3.30.1490.100:FF:000004">
    <property type="entry name" value="DNA polymerase IV"/>
    <property type="match status" value="1"/>
</dbReference>
<dbReference type="SUPFAM" id="SSF100879">
    <property type="entry name" value="Lesion bypass DNA polymerase (Y-family), little finger domain"/>
    <property type="match status" value="1"/>
</dbReference>
<feature type="binding site" evidence="16">
    <location>
        <position position="10"/>
    </location>
    <ligand>
        <name>Mg(2+)</name>
        <dbReference type="ChEBI" id="CHEBI:18420"/>
    </ligand>
</feature>
<gene>
    <name evidence="16" type="primary">dinB</name>
    <name evidence="18" type="ORF">SAMN02745176_00740</name>
</gene>
<dbReference type="GO" id="GO:0006261">
    <property type="term" value="P:DNA-templated DNA replication"/>
    <property type="evidence" value="ECO:0007669"/>
    <property type="project" value="UniProtKB-UniRule"/>
</dbReference>
<keyword evidence="7 16" id="KW-0548">Nucleotidyltransferase</keyword>
<keyword evidence="12 16" id="KW-0239">DNA-directed DNA polymerase</keyword>
<keyword evidence="10 16" id="KW-0227">DNA damage</keyword>
<dbReference type="SUPFAM" id="SSF56672">
    <property type="entry name" value="DNA/RNA polymerases"/>
    <property type="match status" value="1"/>
</dbReference>
<evidence type="ECO:0000256" key="10">
    <source>
        <dbReference type="ARBA" id="ARBA00022763"/>
    </source>
</evidence>
<dbReference type="InterPro" id="IPR043502">
    <property type="entry name" value="DNA/RNA_pol_sf"/>
</dbReference>
<evidence type="ECO:0000256" key="8">
    <source>
        <dbReference type="ARBA" id="ARBA00022705"/>
    </source>
</evidence>
<dbReference type="InterPro" id="IPR036775">
    <property type="entry name" value="DNA_pol_Y-fam_lit_finger_sf"/>
</dbReference>
<dbReference type="InterPro" id="IPR017961">
    <property type="entry name" value="DNA_pol_Y-fam_little_finger"/>
</dbReference>
<dbReference type="FunFam" id="3.40.1170.60:FF:000001">
    <property type="entry name" value="DNA polymerase IV"/>
    <property type="match status" value="1"/>
</dbReference>
<keyword evidence="14 16" id="KW-0234">DNA repair</keyword>
<feature type="active site" evidence="16">
    <location>
        <position position="105"/>
    </location>
</feature>
<dbReference type="NCBIfam" id="NF002677">
    <property type="entry name" value="PRK02406.1"/>
    <property type="match status" value="1"/>
</dbReference>
<evidence type="ECO:0000256" key="7">
    <source>
        <dbReference type="ARBA" id="ARBA00022695"/>
    </source>
</evidence>
<dbReference type="Gene3D" id="3.40.1170.60">
    <property type="match status" value="1"/>
</dbReference>
<keyword evidence="4 16" id="KW-0515">Mutator protein</keyword>
<organism evidence="18 19">
    <name type="scientific">Lutispora thermophila DSM 19022</name>
    <dbReference type="NCBI Taxonomy" id="1122184"/>
    <lineage>
        <taxon>Bacteria</taxon>
        <taxon>Bacillati</taxon>
        <taxon>Bacillota</taxon>
        <taxon>Clostridia</taxon>
        <taxon>Lutisporales</taxon>
        <taxon>Lutisporaceae</taxon>
        <taxon>Lutispora</taxon>
    </lineage>
</organism>
<dbReference type="GO" id="GO:0006281">
    <property type="term" value="P:DNA repair"/>
    <property type="evidence" value="ECO:0007669"/>
    <property type="project" value="UniProtKB-UniRule"/>
</dbReference>
<evidence type="ECO:0000259" key="17">
    <source>
        <dbReference type="PROSITE" id="PS50173"/>
    </source>
</evidence>
<evidence type="ECO:0000256" key="14">
    <source>
        <dbReference type="ARBA" id="ARBA00023204"/>
    </source>
</evidence>
<dbReference type="InterPro" id="IPR043128">
    <property type="entry name" value="Rev_trsase/Diguanyl_cyclase"/>
</dbReference>
<dbReference type="NCBIfam" id="NF010731">
    <property type="entry name" value="PRK14133.1"/>
    <property type="match status" value="1"/>
</dbReference>
<dbReference type="Gene3D" id="3.30.70.270">
    <property type="match status" value="1"/>
</dbReference>
<evidence type="ECO:0000256" key="15">
    <source>
        <dbReference type="ARBA" id="ARBA00049244"/>
    </source>
</evidence>
<dbReference type="AlphaFoldDB" id="A0A1M6CEX2"/>
<dbReference type="Pfam" id="PF00817">
    <property type="entry name" value="IMS"/>
    <property type="match status" value="1"/>
</dbReference>
<sequence>MDKRVIIHVDMDAFFASVEQVDNPKLKGKPVIVGGDGPRGVVSTCSYEARKYGVHSAMPMFIAKQLCPKGIYLPVRHNRYSEVSKKVFEILHSITDLVEAVSIDEAYLDITNLNENPIQIVNIIKKRIKGRLGLTLSAGISYNKFLAKIASDWNKPNGLKVITEDMVPEILKPLPISKVHGIGERSIERLNEIGIYTIEQLLKLTEDQMIYYFGKYGIEIYNRIRGIDNRLVSTEREMKSIGRETTFPSDTSDKEILKEVLTDFAEELTNSLLEESIYAKTITVKIKTQDFKTHTRSKTLKDYTNSFKEVKQTAFEILDNYNIDKGIRLIGLSLSNFTNVRYQQLSIFDWVVNIKGKEEV</sequence>
<dbReference type="GO" id="GO:0042276">
    <property type="term" value="P:error-prone translesion synthesis"/>
    <property type="evidence" value="ECO:0007669"/>
    <property type="project" value="TreeGrafter"/>
</dbReference>
<dbReference type="Gene3D" id="3.30.1490.100">
    <property type="entry name" value="DNA polymerase, Y-family, little finger domain"/>
    <property type="match status" value="1"/>
</dbReference>
<dbReference type="InterPro" id="IPR024728">
    <property type="entry name" value="PolY_HhH_motif"/>
</dbReference>
<feature type="domain" description="UmuC" evidence="17">
    <location>
        <begin position="6"/>
        <end position="183"/>
    </location>
</feature>
<evidence type="ECO:0000256" key="13">
    <source>
        <dbReference type="ARBA" id="ARBA00023125"/>
    </source>
</evidence>
<dbReference type="Pfam" id="PF11798">
    <property type="entry name" value="IMS_HHH"/>
    <property type="match status" value="1"/>
</dbReference>
<evidence type="ECO:0000256" key="1">
    <source>
        <dbReference type="ARBA" id="ARBA00004496"/>
    </source>
</evidence>
<feature type="binding site" evidence="16">
    <location>
        <position position="104"/>
    </location>
    <ligand>
        <name>Mg(2+)</name>
        <dbReference type="ChEBI" id="CHEBI:18420"/>
    </ligand>
</feature>
<accession>A0A1M6CEX2</accession>
<dbReference type="GO" id="GO:0003887">
    <property type="term" value="F:DNA-directed DNA polymerase activity"/>
    <property type="evidence" value="ECO:0007669"/>
    <property type="project" value="UniProtKB-UniRule"/>
</dbReference>
<dbReference type="InterPro" id="IPR001126">
    <property type="entry name" value="UmuC"/>
</dbReference>
<evidence type="ECO:0000256" key="4">
    <source>
        <dbReference type="ARBA" id="ARBA00022457"/>
    </source>
</evidence>
<evidence type="ECO:0000256" key="2">
    <source>
        <dbReference type="ARBA" id="ARBA00010945"/>
    </source>
</evidence>
<protein>
    <recommendedName>
        <fullName evidence="16">DNA polymerase IV</fullName>
        <shortName evidence="16">Pol IV</shortName>
        <ecNumber evidence="16">2.7.7.7</ecNumber>
    </recommendedName>
</protein>
<keyword evidence="5 16" id="KW-0963">Cytoplasm</keyword>
<dbReference type="EC" id="2.7.7.7" evidence="16"/>
<dbReference type="RefSeq" id="WP_073024664.1">
    <property type="nucleotide sequence ID" value="NZ_FQZS01000005.1"/>
</dbReference>
<keyword evidence="19" id="KW-1185">Reference proteome</keyword>
<dbReference type="HAMAP" id="MF_01113">
    <property type="entry name" value="DNApol_IV"/>
    <property type="match status" value="1"/>
</dbReference>